<dbReference type="GO" id="GO:0003860">
    <property type="term" value="F:3-hydroxyisobutyryl-CoA hydrolase activity"/>
    <property type="evidence" value="ECO:0007669"/>
    <property type="project" value="UniProtKB-EC"/>
</dbReference>
<dbReference type="SUPFAM" id="SSF52096">
    <property type="entry name" value="ClpP/crotonase"/>
    <property type="match status" value="1"/>
</dbReference>
<comment type="caution">
    <text evidence="5">The sequence shown here is derived from an EMBL/GenBank/DDBJ whole genome shotgun (WGS) entry which is preliminary data.</text>
</comment>
<dbReference type="EMBL" id="JACGWX010000013">
    <property type="protein sequence ID" value="MBA8849095.1"/>
    <property type="molecule type" value="Genomic_DNA"/>
</dbReference>
<proteinExistence type="predicted"/>
<comment type="catalytic activity">
    <reaction evidence="1">
        <text>3-hydroxy-2-methylpropanoyl-CoA + H2O = 3-hydroxy-2-methylpropanoate + CoA + H(+)</text>
        <dbReference type="Rhea" id="RHEA:20888"/>
        <dbReference type="ChEBI" id="CHEBI:11805"/>
        <dbReference type="ChEBI" id="CHEBI:15377"/>
        <dbReference type="ChEBI" id="CHEBI:15378"/>
        <dbReference type="ChEBI" id="CHEBI:57287"/>
        <dbReference type="ChEBI" id="CHEBI:57340"/>
        <dbReference type="EC" id="3.1.2.4"/>
    </reaction>
</comment>
<name>A0A839EII8_9MICO</name>
<dbReference type="InterPro" id="IPR045004">
    <property type="entry name" value="ECH_dom"/>
</dbReference>
<evidence type="ECO:0000313" key="5">
    <source>
        <dbReference type="EMBL" id="MBA8849095.1"/>
    </source>
</evidence>
<keyword evidence="5" id="KW-0456">Lyase</keyword>
<dbReference type="Pfam" id="PF16113">
    <property type="entry name" value="ECH_2"/>
    <property type="match status" value="1"/>
</dbReference>
<dbReference type="InterPro" id="IPR032259">
    <property type="entry name" value="HIBYL-CoA-H"/>
</dbReference>
<accession>A0A839EII8</accession>
<reference evidence="5 6" key="1">
    <citation type="submission" date="2020-07" db="EMBL/GenBank/DDBJ databases">
        <title>Sequencing the genomes of 1000 actinobacteria strains.</title>
        <authorList>
            <person name="Klenk H.-P."/>
        </authorList>
    </citation>
    <scope>NUCLEOTIDE SEQUENCE [LARGE SCALE GENOMIC DNA]</scope>
    <source>
        <strain evidence="5 6">DSM 19663</strain>
    </source>
</reference>
<dbReference type="NCBIfam" id="NF004127">
    <property type="entry name" value="PRK05617.1"/>
    <property type="match status" value="1"/>
</dbReference>
<gene>
    <name evidence="5" type="ORF">FHX53_002714</name>
</gene>
<dbReference type="InterPro" id="IPR029045">
    <property type="entry name" value="ClpP/crotonase-like_dom_sf"/>
</dbReference>
<dbReference type="AlphaFoldDB" id="A0A839EII8"/>
<dbReference type="CDD" id="cd06558">
    <property type="entry name" value="crotonase-like"/>
    <property type="match status" value="1"/>
</dbReference>
<keyword evidence="6" id="KW-1185">Reference proteome</keyword>
<evidence type="ECO:0000256" key="1">
    <source>
        <dbReference type="ARBA" id="ARBA00001709"/>
    </source>
</evidence>
<evidence type="ECO:0000256" key="2">
    <source>
        <dbReference type="ARBA" id="ARBA00011915"/>
    </source>
</evidence>
<dbReference type="PANTHER" id="PTHR43176:SF3">
    <property type="entry name" value="3-HYDROXYISOBUTYRYL-COA HYDROLASE, MITOCHONDRIAL"/>
    <property type="match status" value="1"/>
</dbReference>
<dbReference type="GO" id="GO:0016829">
    <property type="term" value="F:lyase activity"/>
    <property type="evidence" value="ECO:0007669"/>
    <property type="project" value="UniProtKB-KW"/>
</dbReference>
<dbReference type="Proteomes" id="UP000585905">
    <property type="component" value="Unassembled WGS sequence"/>
</dbReference>
<dbReference type="RefSeq" id="WP_182491910.1">
    <property type="nucleotide sequence ID" value="NZ_BAAAOV010000011.1"/>
</dbReference>
<feature type="domain" description="Enoyl-CoA hydratase/isomerase" evidence="4">
    <location>
        <begin position="15"/>
        <end position="344"/>
    </location>
</feature>
<evidence type="ECO:0000313" key="6">
    <source>
        <dbReference type="Proteomes" id="UP000585905"/>
    </source>
</evidence>
<dbReference type="EC" id="3.1.2.4" evidence="2"/>
<dbReference type="PANTHER" id="PTHR43176">
    <property type="entry name" value="3-HYDROXYISOBUTYRYL-COA HYDROLASE-RELATED"/>
    <property type="match status" value="1"/>
</dbReference>
<dbReference type="GO" id="GO:0006574">
    <property type="term" value="P:L-valine catabolic process"/>
    <property type="evidence" value="ECO:0007669"/>
    <property type="project" value="TreeGrafter"/>
</dbReference>
<evidence type="ECO:0000259" key="4">
    <source>
        <dbReference type="Pfam" id="PF16113"/>
    </source>
</evidence>
<organism evidence="5 6">
    <name type="scientific">Microcella alkalica</name>
    <dbReference type="NCBI Taxonomy" id="355930"/>
    <lineage>
        <taxon>Bacteria</taxon>
        <taxon>Bacillati</taxon>
        <taxon>Actinomycetota</taxon>
        <taxon>Actinomycetes</taxon>
        <taxon>Micrococcales</taxon>
        <taxon>Microbacteriaceae</taxon>
        <taxon>Microcella</taxon>
    </lineage>
</organism>
<dbReference type="GO" id="GO:0005829">
    <property type="term" value="C:cytosol"/>
    <property type="evidence" value="ECO:0007669"/>
    <property type="project" value="TreeGrafter"/>
</dbReference>
<protein>
    <recommendedName>
        <fullName evidence="2">3-hydroxyisobutyryl-CoA hydrolase</fullName>
        <ecNumber evidence="2">3.1.2.4</ecNumber>
    </recommendedName>
</protein>
<sequence length="364" mass="37347">MSEPELRVEVRGSLGLLTLNRPKALNALTQGMVVMMRGALDEWAARDDVLAVAVVGAGERGLCAGGDIVSLHADARPGGGAAAAAFWGDEYRLNAAIARYPKPYIALMDGIVLGGGVGISAHGSHRVVTERSRIGMPETGIGFIPDVGGTWLLSHAPGQLGTHLALTGAMIGPDDAIAVGLADVRVPSRNLGELVAALGLRDPAVESDATAAVDATIAEFAEPAGAGSLADERAWIDAAYAGDDAGVMIERMRASGHEAALAAADALAARSPSAIAVTLAALRRSARAGSLEEALALEFRAALRALAAPDFAEGVRAQVIDKDRSPRWSPPTLAEVGPAAVEAALAPLDEAERVRFGTGEWEAV</sequence>
<dbReference type="Gene3D" id="3.90.226.10">
    <property type="entry name" value="2-enoyl-CoA Hydratase, Chain A, domain 1"/>
    <property type="match status" value="1"/>
</dbReference>
<keyword evidence="3" id="KW-0378">Hydrolase</keyword>
<evidence type="ECO:0000256" key="3">
    <source>
        <dbReference type="ARBA" id="ARBA00022801"/>
    </source>
</evidence>